<dbReference type="SMART" id="SM00346">
    <property type="entry name" value="HTH_ICLR"/>
    <property type="match status" value="1"/>
</dbReference>
<keyword evidence="3" id="KW-0804">Transcription</keyword>
<dbReference type="EMBL" id="FOIM01000026">
    <property type="protein sequence ID" value="SEU04303.1"/>
    <property type="molecule type" value="Genomic_DNA"/>
</dbReference>
<dbReference type="GO" id="GO:0003677">
    <property type="term" value="F:DNA binding"/>
    <property type="evidence" value="ECO:0007669"/>
    <property type="project" value="UniProtKB-KW"/>
</dbReference>
<dbReference type="STRING" id="460384.SAMN05216313_12614"/>
<dbReference type="SUPFAM" id="SSF55781">
    <property type="entry name" value="GAF domain-like"/>
    <property type="match status" value="1"/>
</dbReference>
<name>A0A1I0J3M9_9FIRM</name>
<evidence type="ECO:0000256" key="2">
    <source>
        <dbReference type="ARBA" id="ARBA00023125"/>
    </source>
</evidence>
<feature type="domain" description="IclR-ED" evidence="5">
    <location>
        <begin position="71"/>
        <end position="255"/>
    </location>
</feature>
<dbReference type="InterPro" id="IPR036390">
    <property type="entry name" value="WH_DNA-bd_sf"/>
</dbReference>
<dbReference type="PANTHER" id="PTHR30136:SF35">
    <property type="entry name" value="HTH-TYPE TRANSCRIPTIONAL REGULATOR RV1719"/>
    <property type="match status" value="1"/>
</dbReference>
<dbReference type="SUPFAM" id="SSF46785">
    <property type="entry name" value="Winged helix' DNA-binding domain"/>
    <property type="match status" value="1"/>
</dbReference>
<dbReference type="Pfam" id="PF01614">
    <property type="entry name" value="IclR_C"/>
    <property type="match status" value="1"/>
</dbReference>
<organism evidence="6 7">
    <name type="scientific">Enterocloster lavalensis</name>
    <dbReference type="NCBI Taxonomy" id="460384"/>
    <lineage>
        <taxon>Bacteria</taxon>
        <taxon>Bacillati</taxon>
        <taxon>Bacillota</taxon>
        <taxon>Clostridia</taxon>
        <taxon>Lachnospirales</taxon>
        <taxon>Lachnospiraceae</taxon>
        <taxon>Enterocloster</taxon>
    </lineage>
</organism>
<dbReference type="InterPro" id="IPR014757">
    <property type="entry name" value="Tscrpt_reg_IclR_C"/>
</dbReference>
<dbReference type="InterPro" id="IPR036388">
    <property type="entry name" value="WH-like_DNA-bd_sf"/>
</dbReference>
<proteinExistence type="predicted"/>
<dbReference type="PROSITE" id="PS51078">
    <property type="entry name" value="ICLR_ED"/>
    <property type="match status" value="1"/>
</dbReference>
<dbReference type="Gene3D" id="1.10.10.10">
    <property type="entry name" value="Winged helix-like DNA-binding domain superfamily/Winged helix DNA-binding domain"/>
    <property type="match status" value="1"/>
</dbReference>
<keyword evidence="1" id="KW-0805">Transcription regulation</keyword>
<evidence type="ECO:0000256" key="1">
    <source>
        <dbReference type="ARBA" id="ARBA00023015"/>
    </source>
</evidence>
<keyword evidence="7" id="KW-1185">Reference proteome</keyword>
<evidence type="ECO:0000313" key="7">
    <source>
        <dbReference type="Proteomes" id="UP000198508"/>
    </source>
</evidence>
<keyword evidence="2" id="KW-0238">DNA-binding</keyword>
<dbReference type="PROSITE" id="PS51077">
    <property type="entry name" value="HTH_ICLR"/>
    <property type="match status" value="1"/>
</dbReference>
<gene>
    <name evidence="6" type="ORF">SAMN05216313_12614</name>
</gene>
<dbReference type="InterPro" id="IPR005471">
    <property type="entry name" value="Tscrpt_reg_IclR_N"/>
</dbReference>
<dbReference type="GeneID" id="93276134"/>
<accession>A0A1I0J3M9</accession>
<evidence type="ECO:0000259" key="4">
    <source>
        <dbReference type="PROSITE" id="PS51077"/>
    </source>
</evidence>
<sequence>MYTKDKTGIVMVGRAMEILDYLAGKDKPVGISEMAKDLSLPKATVFRLLNSLEEWNAVECSENEGYQLGCFLIKLGRSASKDLHLIDICKPYMDRIMKEVDENVNLAIEYENAMLSIYSTYSNSSVLSIKTIPISPMYCSAIGKAALAYYDDEKLAAYFKRQDLRKRTAKTIITREAFEKERERIRESGLAYDDEEYEEGLFCMATPLFNAEGAVVACISVSGGYGRMMAKKEKVAEVLRQAKEFIEIYTESMDRFEL</sequence>
<dbReference type="RefSeq" id="WP_092368265.1">
    <property type="nucleotide sequence ID" value="NZ_CAJJSN010000013.1"/>
</dbReference>
<dbReference type="GO" id="GO:0045892">
    <property type="term" value="P:negative regulation of DNA-templated transcription"/>
    <property type="evidence" value="ECO:0007669"/>
    <property type="project" value="TreeGrafter"/>
</dbReference>
<dbReference type="Gene3D" id="3.30.450.40">
    <property type="match status" value="1"/>
</dbReference>
<dbReference type="InterPro" id="IPR050707">
    <property type="entry name" value="HTH_MetabolicPath_Reg"/>
</dbReference>
<dbReference type="Pfam" id="PF09339">
    <property type="entry name" value="HTH_IclR"/>
    <property type="match status" value="1"/>
</dbReference>
<evidence type="ECO:0000256" key="3">
    <source>
        <dbReference type="ARBA" id="ARBA00023163"/>
    </source>
</evidence>
<evidence type="ECO:0000313" key="6">
    <source>
        <dbReference type="EMBL" id="SEU04303.1"/>
    </source>
</evidence>
<protein>
    <submittedName>
        <fullName evidence="6">Transcriptional regulator, IclR family</fullName>
    </submittedName>
</protein>
<dbReference type="PANTHER" id="PTHR30136">
    <property type="entry name" value="HELIX-TURN-HELIX TRANSCRIPTIONAL REGULATOR, ICLR FAMILY"/>
    <property type="match status" value="1"/>
</dbReference>
<dbReference type="AlphaFoldDB" id="A0A1I0J3M9"/>
<reference evidence="7" key="1">
    <citation type="submission" date="2016-10" db="EMBL/GenBank/DDBJ databases">
        <authorList>
            <person name="Varghese N."/>
            <person name="Submissions S."/>
        </authorList>
    </citation>
    <scope>NUCLEOTIDE SEQUENCE [LARGE SCALE GENOMIC DNA]</scope>
    <source>
        <strain evidence="7">NLAE-zl-G277</strain>
    </source>
</reference>
<evidence type="ECO:0000259" key="5">
    <source>
        <dbReference type="PROSITE" id="PS51078"/>
    </source>
</evidence>
<dbReference type="Proteomes" id="UP000198508">
    <property type="component" value="Unassembled WGS sequence"/>
</dbReference>
<dbReference type="InterPro" id="IPR029016">
    <property type="entry name" value="GAF-like_dom_sf"/>
</dbReference>
<dbReference type="GO" id="GO:0003700">
    <property type="term" value="F:DNA-binding transcription factor activity"/>
    <property type="evidence" value="ECO:0007669"/>
    <property type="project" value="TreeGrafter"/>
</dbReference>
<feature type="domain" description="HTH iclR-type" evidence="4">
    <location>
        <begin position="9"/>
        <end position="70"/>
    </location>
</feature>